<dbReference type="Gene3D" id="3.40.390.10">
    <property type="entry name" value="Collagenase (Catalytic Domain)"/>
    <property type="match status" value="1"/>
</dbReference>
<feature type="domain" description="Peptidase M12B" evidence="8">
    <location>
        <begin position="364"/>
        <end position="584"/>
    </location>
</feature>
<dbReference type="GO" id="GO:0046872">
    <property type="term" value="F:metal ion binding"/>
    <property type="evidence" value="ECO:0007669"/>
    <property type="project" value="UniProtKB-KW"/>
</dbReference>
<protein>
    <recommendedName>
        <fullName evidence="2">ADAM10 endopeptidase</fullName>
        <ecNumber evidence="2">3.4.24.81</ecNumber>
    </recommendedName>
</protein>
<feature type="binding site" evidence="4">
    <location>
        <position position="537"/>
    </location>
    <ligand>
        <name>Zn(2+)</name>
        <dbReference type="ChEBI" id="CHEBI:29105"/>
        <note>catalytic</note>
    </ligand>
</feature>
<dbReference type="SMART" id="SM00050">
    <property type="entry name" value="DISIN"/>
    <property type="match status" value="1"/>
</dbReference>
<feature type="active site" evidence="4">
    <location>
        <position position="528"/>
    </location>
</feature>
<comment type="catalytic activity">
    <reaction evidence="1">
        <text>Endopeptidase of broad specificity.</text>
        <dbReference type="EC" id="3.4.24.81"/>
    </reaction>
</comment>
<keyword evidence="3" id="KW-0165">Cleavage on pair of basic residues</keyword>
<evidence type="ECO:0000256" key="5">
    <source>
        <dbReference type="SAM" id="MobiDB-lite"/>
    </source>
</evidence>
<dbReference type="InterPro" id="IPR024079">
    <property type="entry name" value="MetalloPept_cat_dom_sf"/>
</dbReference>
<organism evidence="9 10">
    <name type="scientific">Varroa destructor</name>
    <name type="common">Honeybee mite</name>
    <dbReference type="NCBI Taxonomy" id="109461"/>
    <lineage>
        <taxon>Eukaryota</taxon>
        <taxon>Metazoa</taxon>
        <taxon>Ecdysozoa</taxon>
        <taxon>Arthropoda</taxon>
        <taxon>Chelicerata</taxon>
        <taxon>Arachnida</taxon>
        <taxon>Acari</taxon>
        <taxon>Parasitiformes</taxon>
        <taxon>Mesostigmata</taxon>
        <taxon>Gamasina</taxon>
        <taxon>Dermanyssoidea</taxon>
        <taxon>Varroidae</taxon>
        <taxon>Varroa</taxon>
    </lineage>
</organism>
<dbReference type="InterPro" id="IPR049038">
    <property type="entry name" value="ADAM10_Cys-rich"/>
</dbReference>
<dbReference type="PROSITE" id="PS50215">
    <property type="entry name" value="ADAM_MEPRO"/>
    <property type="match status" value="1"/>
</dbReference>
<keyword evidence="6" id="KW-0732">Signal</keyword>
<evidence type="ECO:0000256" key="4">
    <source>
        <dbReference type="PROSITE-ProRule" id="PRU00276"/>
    </source>
</evidence>
<feature type="binding site" evidence="4">
    <location>
        <position position="531"/>
    </location>
    <ligand>
        <name>Zn(2+)</name>
        <dbReference type="ChEBI" id="CHEBI:29105"/>
        <note>catalytic</note>
    </ligand>
</feature>
<dbReference type="KEGG" id="vde:111253857"/>
<dbReference type="GeneID" id="111253857"/>
<dbReference type="Pfam" id="PF13574">
    <property type="entry name" value="Reprolysin_2"/>
    <property type="match status" value="1"/>
</dbReference>
<dbReference type="Pfam" id="PF21299">
    <property type="entry name" value="ADAM10_Cys-rich"/>
    <property type="match status" value="1"/>
</dbReference>
<evidence type="ECO:0000259" key="8">
    <source>
        <dbReference type="PROSITE" id="PS50215"/>
    </source>
</evidence>
<keyword evidence="10" id="KW-1185">Reference proteome</keyword>
<dbReference type="PANTHER" id="PTHR45702:SF3">
    <property type="entry name" value="KUZBANIAN-LIKE, ISOFORM A"/>
    <property type="match status" value="1"/>
</dbReference>
<dbReference type="InterPro" id="IPR036436">
    <property type="entry name" value="Disintegrin_dom_sf"/>
</dbReference>
<feature type="binding site" evidence="4">
    <location>
        <position position="527"/>
    </location>
    <ligand>
        <name>Zn(2+)</name>
        <dbReference type="ChEBI" id="CHEBI:29105"/>
        <note>catalytic</note>
    </ligand>
</feature>
<proteinExistence type="predicted"/>
<dbReference type="InterPro" id="IPR001590">
    <property type="entry name" value="Peptidase_M12B"/>
</dbReference>
<dbReference type="InterPro" id="IPR001762">
    <property type="entry name" value="Disintegrin_dom"/>
</dbReference>
<sequence>MSQDSSRSLRPVRWNNSPFRCKWCVLTTLLSALVCLTNANPSSAPRQQTVSPSGALSELVDYYEPLYFDASPMRLHARRKRALDERWQDRPPIELSFKAHKRKFKLRLDLAPDEVFARDVEVIEDGRRVWYDTASVVRGVLQGRADSEVQGVITTEGLFDGVIRDGGEEFFIEPAHRYFADGAIHLYRDHSRDLETASEKQVAEDTGSDFQSKKKQYKNKYNATFSGTTTSSGDPIFHSVIYKGSDVRFPQNSSCGSITLDGEIKRHPLIKLLPPSSARQTSYLNRRRKDPSGFHENDSEMQIVETVEQEDDMLRYRQVSLDSTGTHGSSLSGYGIRSVQRTMWVSTERGSGGKSGVVVDPRKTTCMLYLQADHLFFERMGTREACIEAMTRHVHKVNSIYKGTDFDQDGRADNISFLIKRVKVHTKASLHSADYRYPDNYGVEKFLELFSEEDYDAFCLAYMFTYRDFEGGTLGLAWTGDLKNAGGVCEKNGHYRGSLKSLNTGIVTLLNYGKHVPPIVSHVTLAHEIGHSFGSPHDPKDDAICTPGGEAGNYIMFAHATSGDKAHNNRFSPCSLRAINAVLNAKARNLKGCFSEPQWAICGNGVVEEDEECDCGWEDECRESCCVPMGEGAAIGARARTVREQSGSDLLDLQPPCTLRKGVVCSPSQGPCCTAECNLKVGDKCRDDNGCRSSAYCDGGGPKCPPSVSKPNKTICNDEFVCYMGECTGSICTAYGLESCQCGREPSDPPTKACELCCRMPGEGHACKSSFEWNTPPYDVPDLFAKPGTPCDHYNGYCDVFQRCREIDPSGPLATLRKLLLSTRTISSLAQLLSHYAPLVVASALAMFVLFVLALKLLCSLPPGAASTAGSLYYKQAVTANGTNNTEQVSSQRSICVSGTLTGTNQPRPVLRNSRSGSLVPRIVTSETKTGKDIASTRGPLSPRPACVVSSLPSTGTGGPVIAQVAGLSGTENFNKTSGSMGPSGQSDHASYTTDSTKPTAQGTLTPTTNRSITCALRSKLSSLYGSTQRRWV</sequence>
<dbReference type="InParanoid" id="A0A7M7KRN3"/>
<dbReference type="GO" id="GO:0006509">
    <property type="term" value="P:membrane protein ectodomain proteolysis"/>
    <property type="evidence" value="ECO:0007669"/>
    <property type="project" value="TreeGrafter"/>
</dbReference>
<feature type="chain" id="PRO_5029448685" description="ADAM10 endopeptidase" evidence="6">
    <location>
        <begin position="40"/>
        <end position="1033"/>
    </location>
</feature>
<name>A0A7M7KRN3_VARDE</name>
<dbReference type="FunCoup" id="A0A7M7KRN3">
    <property type="interactions" value="1128"/>
</dbReference>
<feature type="region of interest" description="Disordered" evidence="5">
    <location>
        <begin position="973"/>
        <end position="1011"/>
    </location>
</feature>
<evidence type="ECO:0000256" key="1">
    <source>
        <dbReference type="ARBA" id="ARBA00001809"/>
    </source>
</evidence>
<dbReference type="SUPFAM" id="SSF55486">
    <property type="entry name" value="Metalloproteases ('zincins'), catalytic domain"/>
    <property type="match status" value="1"/>
</dbReference>
<dbReference type="Proteomes" id="UP000594260">
    <property type="component" value="Unplaced"/>
</dbReference>
<evidence type="ECO:0000259" key="7">
    <source>
        <dbReference type="PROSITE" id="PS50214"/>
    </source>
</evidence>
<accession>A0A7M7KRN3</accession>
<comment type="caution">
    <text evidence="4">Lacks conserved residue(s) required for the propagation of feature annotation.</text>
</comment>
<dbReference type="PANTHER" id="PTHR45702">
    <property type="entry name" value="ADAM10/ADAM17 METALLOPEPTIDASE FAMILY MEMBER"/>
    <property type="match status" value="1"/>
</dbReference>
<evidence type="ECO:0000256" key="3">
    <source>
        <dbReference type="ARBA" id="ARBA00022685"/>
    </source>
</evidence>
<dbReference type="OrthoDB" id="2149267at2759"/>
<dbReference type="EC" id="3.4.24.81" evidence="2"/>
<reference evidence="9" key="1">
    <citation type="submission" date="2021-01" db="UniProtKB">
        <authorList>
            <consortium name="EnsemblMetazoa"/>
        </authorList>
    </citation>
    <scope>IDENTIFICATION</scope>
</reference>
<evidence type="ECO:0000313" key="10">
    <source>
        <dbReference type="Proteomes" id="UP000594260"/>
    </source>
</evidence>
<dbReference type="PROSITE" id="PS50214">
    <property type="entry name" value="DISINTEGRIN_2"/>
    <property type="match status" value="1"/>
</dbReference>
<dbReference type="GO" id="GO:0005886">
    <property type="term" value="C:plasma membrane"/>
    <property type="evidence" value="ECO:0007669"/>
    <property type="project" value="TreeGrafter"/>
</dbReference>
<dbReference type="EnsemblMetazoa" id="XM_022813985">
    <property type="protein sequence ID" value="XP_022669720"/>
    <property type="gene ID" value="LOC111253857"/>
</dbReference>
<dbReference type="RefSeq" id="XP_022669720.1">
    <property type="nucleotide sequence ID" value="XM_022813985.1"/>
</dbReference>
<dbReference type="GO" id="GO:0007219">
    <property type="term" value="P:Notch signaling pathway"/>
    <property type="evidence" value="ECO:0007669"/>
    <property type="project" value="TreeGrafter"/>
</dbReference>
<dbReference type="Pfam" id="PF00200">
    <property type="entry name" value="Disintegrin"/>
    <property type="match status" value="1"/>
</dbReference>
<feature type="signal peptide" evidence="6">
    <location>
        <begin position="1"/>
        <end position="39"/>
    </location>
</feature>
<dbReference type="Gene3D" id="4.10.70.10">
    <property type="entry name" value="Disintegrin domain"/>
    <property type="match status" value="1"/>
</dbReference>
<dbReference type="AlphaFoldDB" id="A0A7M7KRN3"/>
<evidence type="ECO:0000256" key="2">
    <source>
        <dbReference type="ARBA" id="ARBA00012332"/>
    </source>
</evidence>
<keyword evidence="4" id="KW-0862">Zinc</keyword>
<feature type="domain" description="Disintegrin" evidence="7">
    <location>
        <begin position="599"/>
        <end position="712"/>
    </location>
</feature>
<evidence type="ECO:0000313" key="9">
    <source>
        <dbReference type="EnsemblMetazoa" id="XP_022669720"/>
    </source>
</evidence>
<dbReference type="SUPFAM" id="SSF57552">
    <property type="entry name" value="Blood coagulation inhibitor (disintegrin)"/>
    <property type="match status" value="1"/>
</dbReference>
<keyword evidence="4" id="KW-0479">Metal-binding</keyword>
<dbReference type="GO" id="GO:0004222">
    <property type="term" value="F:metalloendopeptidase activity"/>
    <property type="evidence" value="ECO:0007669"/>
    <property type="project" value="InterPro"/>
</dbReference>
<dbReference type="InterPro" id="IPR051489">
    <property type="entry name" value="ADAM_Metalloproteinase"/>
</dbReference>
<evidence type="ECO:0000256" key="6">
    <source>
        <dbReference type="SAM" id="SignalP"/>
    </source>
</evidence>